<keyword evidence="5" id="KW-1185">Reference proteome</keyword>
<dbReference type="InterPro" id="IPR029052">
    <property type="entry name" value="Metallo-depent_PP-like"/>
</dbReference>
<dbReference type="PANTHER" id="PTHR11124">
    <property type="entry name" value="VACUOLAR SORTING PROTEIN VPS29"/>
    <property type="match status" value="1"/>
</dbReference>
<dbReference type="EMBL" id="FODJ01000013">
    <property type="protein sequence ID" value="SEO79266.1"/>
    <property type="molecule type" value="Genomic_DNA"/>
</dbReference>
<dbReference type="EC" id="3.1.4.-" evidence="2"/>
<keyword evidence="2" id="KW-0479">Metal-binding</keyword>
<accession>A0A1H8SL65</accession>
<comment type="similarity">
    <text evidence="1 2">Belongs to the metallophosphoesterase superfamily. YfcE family.</text>
</comment>
<comment type="cofactor">
    <cofactor evidence="2">
        <name>a divalent metal cation</name>
        <dbReference type="ChEBI" id="CHEBI:60240"/>
    </cofactor>
</comment>
<dbReference type="Pfam" id="PF12850">
    <property type="entry name" value="Metallophos_2"/>
    <property type="match status" value="1"/>
</dbReference>
<gene>
    <name evidence="4" type="ORF">SAMN04488134_11322</name>
</gene>
<dbReference type="GO" id="GO:0016787">
    <property type="term" value="F:hydrolase activity"/>
    <property type="evidence" value="ECO:0007669"/>
    <property type="project" value="UniProtKB-UniRule"/>
</dbReference>
<proteinExistence type="inferred from homology"/>
<dbReference type="GO" id="GO:0046872">
    <property type="term" value="F:metal ion binding"/>
    <property type="evidence" value="ECO:0007669"/>
    <property type="project" value="UniProtKB-KW"/>
</dbReference>
<dbReference type="OrthoDB" id="9800565at2"/>
<feature type="domain" description="Calcineurin-like phosphoesterase" evidence="3">
    <location>
        <begin position="3"/>
        <end position="146"/>
    </location>
</feature>
<evidence type="ECO:0000256" key="1">
    <source>
        <dbReference type="ARBA" id="ARBA00008950"/>
    </source>
</evidence>
<reference evidence="4 5" key="1">
    <citation type="submission" date="2016-10" db="EMBL/GenBank/DDBJ databases">
        <authorList>
            <person name="de Groot N.N."/>
        </authorList>
    </citation>
    <scope>NUCLEOTIDE SEQUENCE [LARGE SCALE GENOMIC DNA]</scope>
    <source>
        <strain evidence="4 5">CGMCC 1.10434</strain>
    </source>
</reference>
<evidence type="ECO:0000313" key="4">
    <source>
        <dbReference type="EMBL" id="SEO79266.1"/>
    </source>
</evidence>
<organism evidence="4 5">
    <name type="scientific">Amphibacillus marinus</name>
    <dbReference type="NCBI Taxonomy" id="872970"/>
    <lineage>
        <taxon>Bacteria</taxon>
        <taxon>Bacillati</taxon>
        <taxon>Bacillota</taxon>
        <taxon>Bacilli</taxon>
        <taxon>Bacillales</taxon>
        <taxon>Bacillaceae</taxon>
        <taxon>Amphibacillus</taxon>
    </lineage>
</organism>
<evidence type="ECO:0000256" key="2">
    <source>
        <dbReference type="RuleBase" id="RU362039"/>
    </source>
</evidence>
<dbReference type="Proteomes" id="UP000199300">
    <property type="component" value="Unassembled WGS sequence"/>
</dbReference>
<dbReference type="SUPFAM" id="SSF56300">
    <property type="entry name" value="Metallo-dependent phosphatases"/>
    <property type="match status" value="1"/>
</dbReference>
<sequence length="172" mass="19447">MPRVLIISDSHGLTKEVRALKDHYQDQVEQLIHCGDSELDYQDDAMKGYHRVAGNCDYDAEYPEEASFTVAGVNFFVAHGHMDNVKMSLTPITYRASERDANIICHGHSHLAAATKVGDQLVINPGSIRLPRGRREETYAILDWDEDGLYHVHFYQLNGNEVTDLAMTTRLD</sequence>
<dbReference type="InterPro" id="IPR024654">
    <property type="entry name" value="Calcineurin-like_PHP_lpxH"/>
</dbReference>
<name>A0A1H8SL65_9BACI</name>
<evidence type="ECO:0000259" key="3">
    <source>
        <dbReference type="Pfam" id="PF12850"/>
    </source>
</evidence>
<dbReference type="STRING" id="872970.SAMN04488134_11322"/>
<dbReference type="RefSeq" id="WP_091499840.1">
    <property type="nucleotide sequence ID" value="NZ_FODJ01000013.1"/>
</dbReference>
<dbReference type="NCBIfam" id="TIGR00040">
    <property type="entry name" value="yfcE"/>
    <property type="match status" value="1"/>
</dbReference>
<dbReference type="InterPro" id="IPR000979">
    <property type="entry name" value="Phosphodiesterase_MJ0936/Vps29"/>
</dbReference>
<dbReference type="InterPro" id="IPR041802">
    <property type="entry name" value="MPP_YfcE"/>
</dbReference>
<protein>
    <recommendedName>
        <fullName evidence="2">Phosphoesterase</fullName>
        <ecNumber evidence="2">3.1.4.-</ecNumber>
    </recommendedName>
</protein>
<dbReference type="Gene3D" id="3.60.21.10">
    <property type="match status" value="1"/>
</dbReference>
<dbReference type="CDD" id="cd00841">
    <property type="entry name" value="MPP_YfcE"/>
    <property type="match status" value="1"/>
</dbReference>
<dbReference type="AlphaFoldDB" id="A0A1H8SL65"/>
<evidence type="ECO:0000313" key="5">
    <source>
        <dbReference type="Proteomes" id="UP000199300"/>
    </source>
</evidence>